<reference evidence="3 4" key="1">
    <citation type="submission" date="2014-09" db="EMBL/GenBank/DDBJ databases">
        <authorList>
            <person name="Gicewicz E.A."/>
            <person name="Hiryak K.M."/>
            <person name="Horoschock A.N."/>
            <person name="Kneeream E.R."/>
            <person name="Luchetta J."/>
            <person name="Mikolon A.R."/>
            <person name="Smith S.N."/>
            <person name="Svintozelskiy S."/>
            <person name="Yucha M.L."/>
            <person name="Manna D.P."/>
            <person name="Pidcock K.A."/>
            <person name="Laing C.E."/>
            <person name="Schaff J.E."/>
            <person name="Dashiell C.L."/>
            <person name="Macialek J.A."/>
            <person name="Anders K.R."/>
            <person name="Braun M.A."/>
            <person name="Delesalle V.A."/>
            <person name="Hughes L.E."/>
            <person name="Ware V.C."/>
            <person name="Bradley K.W."/>
            <person name="Barker L.P."/>
            <person name="Asai D.J."/>
            <person name="Bowman C.A."/>
            <person name="Russell D.A."/>
            <person name="Pope W.H."/>
            <person name="Jacobs-Sera D."/>
            <person name="Hendrix R.W."/>
            <person name="Hatfull G.F."/>
        </authorList>
    </citation>
    <scope>NUCLEOTIDE SEQUENCE [LARGE SCALE GENOMIC DNA]</scope>
</reference>
<dbReference type="SUPFAM" id="SSF47240">
    <property type="entry name" value="Ferritin-like"/>
    <property type="match status" value="1"/>
</dbReference>
<comment type="similarity">
    <text evidence="1">Belongs to the Dps family.</text>
</comment>
<dbReference type="GO" id="GO:0008199">
    <property type="term" value="F:ferric iron binding"/>
    <property type="evidence" value="ECO:0007669"/>
    <property type="project" value="InterPro"/>
</dbReference>
<dbReference type="InterPro" id="IPR008331">
    <property type="entry name" value="Ferritin_DPS_dom"/>
</dbReference>
<organism evidence="3 4">
    <name type="scientific">Streptomyces phage Jay2Jay</name>
    <dbReference type="NCBI Taxonomy" id="1556290"/>
    <lineage>
        <taxon>Viruses</taxon>
        <taxon>Duplodnaviria</taxon>
        <taxon>Heunggongvirae</taxon>
        <taxon>Uroviricota</taxon>
        <taxon>Caudoviricetes</taxon>
        <taxon>Stanwilliamsviridae</taxon>
        <taxon>Boydwoodruffvirinae</taxon>
        <taxon>Samistivirus</taxon>
        <taxon>Samistivirus jay2jay</taxon>
    </lineage>
</organism>
<dbReference type="InterPro" id="IPR012347">
    <property type="entry name" value="Ferritin-like"/>
</dbReference>
<proteinExistence type="inferred from homology"/>
<evidence type="ECO:0000256" key="1">
    <source>
        <dbReference type="ARBA" id="ARBA00009497"/>
    </source>
</evidence>
<dbReference type="Pfam" id="PF00210">
    <property type="entry name" value="Ferritin"/>
    <property type="match status" value="1"/>
</dbReference>
<dbReference type="Gene3D" id="1.20.1260.10">
    <property type="match status" value="1"/>
</dbReference>
<sequence length="133" mass="15340">MLEAKMEEALEWLLILSLVVKESHWNLRGREFFFLHEKLDELHSDITEYADLIAERARANGWYLAPKVAYEMSGESVSYQQVVDGTVSSLRGLTHVLQNAILNITDDLATQDVLIEVKRGVDKWLWMFNESAK</sequence>
<dbReference type="InterPro" id="IPR009078">
    <property type="entry name" value="Ferritin-like_SF"/>
</dbReference>
<name>A0A0A0RSZ6_9CAUD</name>
<dbReference type="PROSITE" id="PS00818">
    <property type="entry name" value="DPS_1"/>
    <property type="match status" value="1"/>
</dbReference>
<gene>
    <name evidence="3" type="primary">35</name>
    <name evidence="3" type="ORF">PBI_JAY2JAY_35</name>
</gene>
<dbReference type="OrthoDB" id="17093at10239"/>
<evidence type="ECO:0000313" key="4">
    <source>
        <dbReference type="Proteomes" id="UP000030200"/>
    </source>
</evidence>
<dbReference type="GeneID" id="26796764"/>
<dbReference type="EMBL" id="KM652554">
    <property type="protein sequence ID" value="AIW02534.1"/>
    <property type="molecule type" value="Genomic_DNA"/>
</dbReference>
<dbReference type="RefSeq" id="YP_009225761.1">
    <property type="nucleotide sequence ID" value="NC_029098.1"/>
</dbReference>
<dbReference type="PANTHER" id="PTHR42932:SF1">
    <property type="entry name" value="GENERAL STRESS PROTEIN 20U"/>
    <property type="match status" value="1"/>
</dbReference>
<evidence type="ECO:0000313" key="3">
    <source>
        <dbReference type="EMBL" id="AIW02534.1"/>
    </source>
</evidence>
<dbReference type="PANTHER" id="PTHR42932">
    <property type="entry name" value="GENERAL STRESS PROTEIN 20U"/>
    <property type="match status" value="1"/>
</dbReference>
<dbReference type="Proteomes" id="UP000030200">
    <property type="component" value="Segment"/>
</dbReference>
<dbReference type="InterPro" id="IPR023188">
    <property type="entry name" value="DPS_DNA-bd_CS"/>
</dbReference>
<dbReference type="KEGG" id="vg:26796764"/>
<protein>
    <recommendedName>
        <fullName evidence="2">Ferritin/DPS domain-containing protein</fullName>
    </recommendedName>
</protein>
<dbReference type="InterPro" id="IPR002177">
    <property type="entry name" value="DPS_DNA-bd"/>
</dbReference>
<dbReference type="PRINTS" id="PR01346">
    <property type="entry name" value="HELNAPAPROT"/>
</dbReference>
<keyword evidence="4" id="KW-1185">Reference proteome</keyword>
<evidence type="ECO:0000259" key="2">
    <source>
        <dbReference type="Pfam" id="PF00210"/>
    </source>
</evidence>
<dbReference type="GO" id="GO:0016722">
    <property type="term" value="F:oxidoreductase activity, acting on metal ions"/>
    <property type="evidence" value="ECO:0007669"/>
    <property type="project" value="InterPro"/>
</dbReference>
<feature type="domain" description="Ferritin/DPS" evidence="2">
    <location>
        <begin position="4"/>
        <end position="129"/>
    </location>
</feature>
<accession>A0A0A0RSZ6</accession>